<keyword evidence="2" id="KW-0175">Coiled coil</keyword>
<dbReference type="Pfam" id="PF04564">
    <property type="entry name" value="U-box"/>
    <property type="match status" value="1"/>
</dbReference>
<evidence type="ECO:0000256" key="3">
    <source>
        <dbReference type="SAM" id="MobiDB-lite"/>
    </source>
</evidence>
<feature type="domain" description="U-box" evidence="4">
    <location>
        <begin position="542"/>
        <end position="616"/>
    </location>
</feature>
<feature type="compositionally biased region" description="Basic residues" evidence="3">
    <location>
        <begin position="437"/>
        <end position="452"/>
    </location>
</feature>
<protein>
    <recommendedName>
        <fullName evidence="4">U-box domain-containing protein</fullName>
    </recommendedName>
</protein>
<keyword evidence="6" id="KW-1185">Reference proteome</keyword>
<dbReference type="GO" id="GO:0016567">
    <property type="term" value="P:protein ubiquitination"/>
    <property type="evidence" value="ECO:0007669"/>
    <property type="project" value="InterPro"/>
</dbReference>
<dbReference type="PROSITE" id="PS51698">
    <property type="entry name" value="U_BOX"/>
    <property type="match status" value="1"/>
</dbReference>
<comment type="similarity">
    <text evidence="1">Belongs to the sel-1 family.</text>
</comment>
<evidence type="ECO:0000313" key="6">
    <source>
        <dbReference type="Proteomes" id="UP000789595"/>
    </source>
</evidence>
<dbReference type="SUPFAM" id="SSF57850">
    <property type="entry name" value="RING/U-box"/>
    <property type="match status" value="1"/>
</dbReference>
<accession>A0A8J2SIZ4</accession>
<dbReference type="CDD" id="cd16655">
    <property type="entry name" value="RING-Ubox_WDSUB1-like"/>
    <property type="match status" value="1"/>
</dbReference>
<comment type="caution">
    <text evidence="5">The sequence shown here is derived from an EMBL/GenBank/DDBJ whole genome shotgun (WGS) entry which is preliminary data.</text>
</comment>
<feature type="region of interest" description="Disordered" evidence="3">
    <location>
        <begin position="436"/>
        <end position="480"/>
    </location>
</feature>
<dbReference type="InterPro" id="IPR003613">
    <property type="entry name" value="Ubox_domain"/>
</dbReference>
<reference evidence="5" key="1">
    <citation type="submission" date="2021-11" db="EMBL/GenBank/DDBJ databases">
        <authorList>
            <consortium name="Genoscope - CEA"/>
            <person name="William W."/>
        </authorList>
    </citation>
    <scope>NUCLEOTIDE SEQUENCE</scope>
</reference>
<evidence type="ECO:0000313" key="5">
    <source>
        <dbReference type="EMBL" id="CAH0367727.1"/>
    </source>
</evidence>
<dbReference type="Proteomes" id="UP000789595">
    <property type="component" value="Unassembled WGS sequence"/>
</dbReference>
<evidence type="ECO:0000256" key="2">
    <source>
        <dbReference type="SAM" id="Coils"/>
    </source>
</evidence>
<dbReference type="EMBL" id="CAKKNE010000002">
    <property type="protein sequence ID" value="CAH0367727.1"/>
    <property type="molecule type" value="Genomic_DNA"/>
</dbReference>
<dbReference type="SMART" id="SM00671">
    <property type="entry name" value="SEL1"/>
    <property type="match status" value="4"/>
</dbReference>
<gene>
    <name evidence="5" type="ORF">PECAL_2P07620</name>
</gene>
<dbReference type="Gene3D" id="3.30.40.10">
    <property type="entry name" value="Zinc/RING finger domain, C3HC4 (zinc finger)"/>
    <property type="match status" value="1"/>
</dbReference>
<evidence type="ECO:0000259" key="4">
    <source>
        <dbReference type="PROSITE" id="PS51698"/>
    </source>
</evidence>
<dbReference type="GO" id="GO:0004842">
    <property type="term" value="F:ubiquitin-protein transferase activity"/>
    <property type="evidence" value="ECO:0007669"/>
    <property type="project" value="InterPro"/>
</dbReference>
<feature type="coiled-coil region" evidence="2">
    <location>
        <begin position="510"/>
        <end position="537"/>
    </location>
</feature>
<dbReference type="PANTHER" id="PTHR11102">
    <property type="entry name" value="SEL-1-LIKE PROTEIN"/>
    <property type="match status" value="1"/>
</dbReference>
<proteinExistence type="inferred from homology"/>
<dbReference type="InterPro" id="IPR011990">
    <property type="entry name" value="TPR-like_helical_dom_sf"/>
</dbReference>
<evidence type="ECO:0000256" key="1">
    <source>
        <dbReference type="ARBA" id="ARBA00038101"/>
    </source>
</evidence>
<sequence>MEDYVSRHHQDVLRKAEAGDADAQATLGSFFFNGVPEAGLEPYFELAARWLSKAAGAHHIQAQALLGVLYLRGNGVPQNERRAAKWLQQAADAGDAAAQSQYGALLYTGQGVDKDDARGVSYWQKAVAQDHLPAMVSLGVALHKGEGVKQNKTKALALMSAAARQGDEHAVMILAKWDLEAAAEAEKTKIEAAAEESRRRTDEFLFSTGVAGAAADKLRSLAPDHQARLRRRLVISVAAGASAADLEVMIMRADDHQYAAMASELAALDPSLRPVAKRLALTSAAVWSLSTLDSLQQEGLACRFAEPGLLADIVDLDDFIARAFATEKTFEILLRASVSFMEPDLVNYIQGLPFDLSRSCVKELRALDEQKQRGVADTLATVDLRDIDDPSAYVLECLDLSKRLDEDAAELAKKEAAAERAAAELLREEEDEAAAARAKRAKKKKAKKKRRGAATATAPDESKVEVAPAAEENKVEEEDQASLDLAQRLTLEDAPPPPPPPGKVLVDEILDDAAARAAALETSLTAHQAELKRLKAVLKERGVPDGYLCPISLEVMEDPVIAADGHSYERSDIEAWFNRGNDTSPKTGGALPHQFLTPNHNLRSAIQDFLAEVRQFADM</sequence>
<name>A0A8J2SIZ4_9STRA</name>
<dbReference type="Gene3D" id="1.25.40.10">
    <property type="entry name" value="Tetratricopeptide repeat domain"/>
    <property type="match status" value="1"/>
</dbReference>
<dbReference type="OrthoDB" id="424220at2759"/>
<dbReference type="SMART" id="SM00504">
    <property type="entry name" value="Ubox"/>
    <property type="match status" value="1"/>
</dbReference>
<dbReference type="Pfam" id="PF08238">
    <property type="entry name" value="Sel1"/>
    <property type="match status" value="4"/>
</dbReference>
<organism evidence="5 6">
    <name type="scientific">Pelagomonas calceolata</name>
    <dbReference type="NCBI Taxonomy" id="35677"/>
    <lineage>
        <taxon>Eukaryota</taxon>
        <taxon>Sar</taxon>
        <taxon>Stramenopiles</taxon>
        <taxon>Ochrophyta</taxon>
        <taxon>Pelagophyceae</taxon>
        <taxon>Pelagomonadales</taxon>
        <taxon>Pelagomonadaceae</taxon>
        <taxon>Pelagomonas</taxon>
    </lineage>
</organism>
<dbReference type="InterPro" id="IPR050767">
    <property type="entry name" value="Sel1_AlgK"/>
</dbReference>
<dbReference type="InterPro" id="IPR013083">
    <property type="entry name" value="Znf_RING/FYVE/PHD"/>
</dbReference>
<dbReference type="SUPFAM" id="SSF81901">
    <property type="entry name" value="HCP-like"/>
    <property type="match status" value="1"/>
</dbReference>
<dbReference type="AlphaFoldDB" id="A0A8J2SIZ4"/>
<dbReference type="PANTHER" id="PTHR11102:SF160">
    <property type="entry name" value="ERAD-ASSOCIATED E3 UBIQUITIN-PROTEIN LIGASE COMPONENT HRD3"/>
    <property type="match status" value="1"/>
</dbReference>
<dbReference type="InterPro" id="IPR006597">
    <property type="entry name" value="Sel1-like"/>
</dbReference>